<organism evidence="13 14">
    <name type="scientific">Sphingopyxis fribergensis</name>
    <dbReference type="NCBI Taxonomy" id="1515612"/>
    <lineage>
        <taxon>Bacteria</taxon>
        <taxon>Pseudomonadati</taxon>
        <taxon>Pseudomonadota</taxon>
        <taxon>Alphaproteobacteria</taxon>
        <taxon>Sphingomonadales</taxon>
        <taxon>Sphingomonadaceae</taxon>
        <taxon>Sphingopyxis</taxon>
    </lineage>
</organism>
<dbReference type="AlphaFoldDB" id="A0A0A7PTM7"/>
<evidence type="ECO:0000259" key="12">
    <source>
        <dbReference type="Pfam" id="PF07715"/>
    </source>
</evidence>
<dbReference type="Gene3D" id="2.40.170.20">
    <property type="entry name" value="TonB-dependent receptor, beta-barrel domain"/>
    <property type="match status" value="1"/>
</dbReference>
<dbReference type="KEGG" id="sphk:SKP52_23010"/>
<evidence type="ECO:0000256" key="10">
    <source>
        <dbReference type="SAM" id="SignalP"/>
    </source>
</evidence>
<keyword evidence="5 9" id="KW-0798">TonB box</keyword>
<dbReference type="PANTHER" id="PTHR47234">
    <property type="match status" value="1"/>
</dbReference>
<keyword evidence="14" id="KW-1185">Reference proteome</keyword>
<dbReference type="PANTHER" id="PTHR47234:SF2">
    <property type="entry name" value="TONB-DEPENDENT RECEPTOR"/>
    <property type="match status" value="1"/>
</dbReference>
<dbReference type="InterPro" id="IPR037066">
    <property type="entry name" value="Plug_dom_sf"/>
</dbReference>
<feature type="domain" description="TonB-dependent receptor plug" evidence="12">
    <location>
        <begin position="59"/>
        <end position="171"/>
    </location>
</feature>
<feature type="domain" description="TonB-dependent receptor-like beta-barrel" evidence="11">
    <location>
        <begin position="332"/>
        <end position="865"/>
    </location>
</feature>
<comment type="subcellular location">
    <subcellularLocation>
        <location evidence="1 8">Cell outer membrane</location>
        <topology evidence="1 8">Multi-pass membrane protein</topology>
    </subcellularLocation>
</comment>
<evidence type="ECO:0000256" key="3">
    <source>
        <dbReference type="ARBA" id="ARBA00022452"/>
    </source>
</evidence>
<keyword evidence="6 8" id="KW-0472">Membrane</keyword>
<keyword evidence="3 8" id="KW-1134">Transmembrane beta strand</keyword>
<evidence type="ECO:0000256" key="6">
    <source>
        <dbReference type="ARBA" id="ARBA00023136"/>
    </source>
</evidence>
<accession>A0A0A7PTM7</accession>
<protein>
    <submittedName>
        <fullName evidence="13">TonB-dependent receptor</fullName>
    </submittedName>
</protein>
<dbReference type="HOGENOM" id="CLU_010745_0_0_5"/>
<dbReference type="Proteomes" id="UP000030907">
    <property type="component" value="Chromosome"/>
</dbReference>
<keyword evidence="4 8" id="KW-0812">Transmembrane</keyword>
<dbReference type="Pfam" id="PF07715">
    <property type="entry name" value="Plug"/>
    <property type="match status" value="1"/>
</dbReference>
<keyword evidence="2 8" id="KW-0813">Transport</keyword>
<comment type="similarity">
    <text evidence="8 9">Belongs to the TonB-dependent receptor family.</text>
</comment>
<keyword evidence="7 8" id="KW-0998">Cell outer membrane</keyword>
<evidence type="ECO:0000256" key="8">
    <source>
        <dbReference type="PROSITE-ProRule" id="PRU01360"/>
    </source>
</evidence>
<dbReference type="OrthoDB" id="7051241at2"/>
<dbReference type="SUPFAM" id="SSF56935">
    <property type="entry name" value="Porins"/>
    <property type="match status" value="1"/>
</dbReference>
<evidence type="ECO:0000256" key="9">
    <source>
        <dbReference type="RuleBase" id="RU003357"/>
    </source>
</evidence>
<dbReference type="STRING" id="1515612.SKP52_23010"/>
<feature type="chain" id="PRO_5002031022" evidence="10">
    <location>
        <begin position="24"/>
        <end position="901"/>
    </location>
</feature>
<dbReference type="InterPro" id="IPR036942">
    <property type="entry name" value="Beta-barrel_TonB_sf"/>
</dbReference>
<reference evidence="13 14" key="1">
    <citation type="journal article" date="2015" name="Int. J. Syst. Evol. Microbiol.">
        <title>Description of Sphingopyxis fribergensis sp. nov. - a soil bacterium with the ability to degrade styrene and phenylacetic acid.</title>
        <authorList>
            <person name="Oelschlagel M."/>
            <person name="Ruckert C."/>
            <person name="Kalinowski J."/>
            <person name="Schmidt G."/>
            <person name="Schlomann M."/>
            <person name="Tischler D."/>
        </authorList>
    </citation>
    <scope>NUCLEOTIDE SEQUENCE [LARGE SCALE GENOMIC DNA]</scope>
    <source>
        <strain evidence="13 14">Kp5.2</strain>
    </source>
</reference>
<evidence type="ECO:0000259" key="11">
    <source>
        <dbReference type="Pfam" id="PF00593"/>
    </source>
</evidence>
<dbReference type="Gene3D" id="2.170.130.10">
    <property type="entry name" value="TonB-dependent receptor, plug domain"/>
    <property type="match status" value="1"/>
</dbReference>
<dbReference type="Pfam" id="PF00593">
    <property type="entry name" value="TonB_dep_Rec_b-barrel"/>
    <property type="match status" value="1"/>
</dbReference>
<dbReference type="InterPro" id="IPR039426">
    <property type="entry name" value="TonB-dep_rcpt-like"/>
</dbReference>
<dbReference type="InterPro" id="IPR012910">
    <property type="entry name" value="Plug_dom"/>
</dbReference>
<feature type="signal peptide" evidence="10">
    <location>
        <begin position="1"/>
        <end position="23"/>
    </location>
</feature>
<gene>
    <name evidence="13" type="ORF">SKP52_23010</name>
</gene>
<evidence type="ECO:0000313" key="14">
    <source>
        <dbReference type="Proteomes" id="UP000030907"/>
    </source>
</evidence>
<evidence type="ECO:0000256" key="5">
    <source>
        <dbReference type="ARBA" id="ARBA00023077"/>
    </source>
</evidence>
<dbReference type="EMBL" id="CP009122">
    <property type="protein sequence ID" value="AJA11447.1"/>
    <property type="molecule type" value="Genomic_DNA"/>
</dbReference>
<keyword evidence="10" id="KW-0732">Signal</keyword>
<evidence type="ECO:0000256" key="2">
    <source>
        <dbReference type="ARBA" id="ARBA00022448"/>
    </source>
</evidence>
<evidence type="ECO:0000256" key="4">
    <source>
        <dbReference type="ARBA" id="ARBA00022692"/>
    </source>
</evidence>
<evidence type="ECO:0000256" key="1">
    <source>
        <dbReference type="ARBA" id="ARBA00004571"/>
    </source>
</evidence>
<keyword evidence="13" id="KW-0675">Receptor</keyword>
<evidence type="ECO:0000256" key="7">
    <source>
        <dbReference type="ARBA" id="ARBA00023237"/>
    </source>
</evidence>
<proteinExistence type="inferred from homology"/>
<sequence>MMTRTILLASAAAVATFATPALAQSDAATQSPAAEDAPNGSDIVVTGSRIRRQDLAGVGPATVVSAEQIENTGVVNIETVLQRLPANAGFAGNQTSAYWANNGYGTAQVNLRGLGIKRTLVLLNGRRLVAGGTGANSSPDLNMIPVAALARTDVLKDGASAIYGADAMAGVVNLVTRTDYEGLGLSVRQGITEKGDGSDFTADLLWGVRNDRGGFMAAVTYQKTSAVNMATRAPCSLAETTPGMLSCVNSASTIGGRAVLPNGQQINFNQVLGGNGNFFEPYSAAKHNFNSNPFLNAVSPVERVSTAFFADYDITDNIEAFGEFLYTFRKSNQIATPGTLRNLSIAASNPTNPTGQNIVLIQRRLAEPGPRQFFQETDTWQGTFGLRGKLSNDWGWEIAGAFGRNTAVDGSTNIANLERVANSLDTTKCSLAAGATIPCADYLGFGDLTPEVLDYILFTSRDRGGNELATVTADINGDLFKLPAGPVSFAAGVVYRKEKGWRDPDPLTVLGIANTNQQDPISGTSTAKEAYLELSVPVLADTPFFQSLTLDGAVRYSNYDLFGSDWNYKGSVDWVINDSFRLRGTYGTGFRIPNVPELFGGVSEGNLTTTDPCSRYSTSGNATLIANCQASGVPANYVQLGTTILTTVGGNENLKPESSTTWTVGTVISPKGLVPGLSLTADWFDIKIKDAIRAIPGSTKLSICYASQNLSHPFCEDFTRSPLTGEVTFLSAQPINTGREEMNGLDLGLVYNNDIGSVNVSLDVNVTYLNKYVVLPFPGGAPIDFDGFIGGGNGGYPKWRGYGVLTAEKDGVSATWSTQWIGKATDFNAAPGDIGYSTPNVFYHNLQVAFEIDEKTRFQVGVDNLFDRKAPYIQSFTDANTDTMTYDLLGRRFYVGFRTAF</sequence>
<dbReference type="RefSeq" id="WP_037553305.1">
    <property type="nucleotide sequence ID" value="NZ_CP009122.1"/>
</dbReference>
<evidence type="ECO:0000313" key="13">
    <source>
        <dbReference type="EMBL" id="AJA11447.1"/>
    </source>
</evidence>
<dbReference type="InterPro" id="IPR000531">
    <property type="entry name" value="Beta-barrel_TonB"/>
</dbReference>
<name>A0A0A7PTM7_9SPHN</name>
<dbReference type="GO" id="GO:0009279">
    <property type="term" value="C:cell outer membrane"/>
    <property type="evidence" value="ECO:0007669"/>
    <property type="project" value="UniProtKB-SubCell"/>
</dbReference>
<dbReference type="PROSITE" id="PS52016">
    <property type="entry name" value="TONB_DEPENDENT_REC_3"/>
    <property type="match status" value="1"/>
</dbReference>